<evidence type="ECO:0000259" key="6">
    <source>
        <dbReference type="Pfam" id="PF02826"/>
    </source>
</evidence>
<dbReference type="RefSeq" id="WP_071315882.1">
    <property type="nucleotide sequence ID" value="NZ_CP063356.2"/>
</dbReference>
<dbReference type="CDD" id="cd05300">
    <property type="entry name" value="2-Hacid_dh_1"/>
    <property type="match status" value="1"/>
</dbReference>
<feature type="domain" description="D-isomer specific 2-hydroxyacid dehydrogenase NAD-binding" evidence="6">
    <location>
        <begin position="104"/>
        <end position="278"/>
    </location>
</feature>
<reference evidence="8 9" key="2">
    <citation type="journal article" date="2017" name="Genome Announc.">
        <title>Draft Genome Sequences of Four Alkaliphilic Bacteria Belonging to the Anaerobacillus Genus.</title>
        <authorList>
            <person name="Bassil N.M."/>
            <person name="Lloyd J.R."/>
        </authorList>
    </citation>
    <scope>NUCLEOTIDE SEQUENCE [LARGE SCALE GENOMIC DNA]</scope>
    <source>
        <strain evidence="8 9">NB2006</strain>
    </source>
</reference>
<dbReference type="EMBL" id="CP063356">
    <property type="protein sequence ID" value="QOY36686.1"/>
    <property type="molecule type" value="Genomic_DNA"/>
</dbReference>
<proteinExistence type="inferred from homology"/>
<dbReference type="SUPFAM" id="SSF52283">
    <property type="entry name" value="Formate/glycerate dehydrogenase catalytic domain-like"/>
    <property type="match status" value="1"/>
</dbReference>
<dbReference type="Pfam" id="PF02826">
    <property type="entry name" value="2-Hacid_dh_C"/>
    <property type="match status" value="1"/>
</dbReference>
<reference evidence="7 9" key="1">
    <citation type="submission" date="2016-10" db="EMBL/GenBank/DDBJ databases">
        <title>Draft genome sequences of four alkaliphilic bacteria belonging to the Anaerobacillus genus.</title>
        <authorList>
            <person name="Bassil N.M."/>
            <person name="Lloyd J.R."/>
        </authorList>
    </citation>
    <scope>NUCLEOTIDE SEQUENCE [LARGE SCALE GENOMIC DNA]</scope>
    <source>
        <strain evidence="7 9">NB2006</strain>
    </source>
</reference>
<reference evidence="8 9" key="3">
    <citation type="journal article" date="2019" name="Int. J. Syst. Evol. Microbiol.">
        <title>Anaerobacillus isosaccharinicus sp. nov., an alkaliphilic bacterium which degrades isosaccharinic acid.</title>
        <authorList>
            <person name="Bassil N.M."/>
            <person name="Lloyd J.R."/>
        </authorList>
    </citation>
    <scope>NUCLEOTIDE SEQUENCE [LARGE SCALE GENOMIC DNA]</scope>
    <source>
        <strain evidence="8 9">NB2006</strain>
    </source>
</reference>
<dbReference type="PANTHER" id="PTHR43333:SF1">
    <property type="entry name" value="D-ISOMER SPECIFIC 2-HYDROXYACID DEHYDROGENASE NAD-BINDING DOMAIN-CONTAINING PROTEIN"/>
    <property type="match status" value="1"/>
</dbReference>
<evidence type="ECO:0000256" key="4">
    <source>
        <dbReference type="RuleBase" id="RU003719"/>
    </source>
</evidence>
<dbReference type="KEGG" id="aia:AWH56_003250"/>
<dbReference type="Gene3D" id="3.40.50.720">
    <property type="entry name" value="NAD(P)-binding Rossmann-like Domain"/>
    <property type="match status" value="2"/>
</dbReference>
<dbReference type="GO" id="GO:0016616">
    <property type="term" value="F:oxidoreductase activity, acting on the CH-OH group of donors, NAD or NADP as acceptor"/>
    <property type="evidence" value="ECO:0007669"/>
    <property type="project" value="InterPro"/>
</dbReference>
<dbReference type="OrthoDB" id="9805416at2"/>
<evidence type="ECO:0000313" key="9">
    <source>
        <dbReference type="Proteomes" id="UP000180175"/>
    </source>
</evidence>
<comment type="similarity">
    <text evidence="1 4">Belongs to the D-isomer specific 2-hydroxyacid dehydrogenase family.</text>
</comment>
<feature type="domain" description="D-isomer specific 2-hydroxyacid dehydrogenase catalytic" evidence="5">
    <location>
        <begin position="21"/>
        <end position="299"/>
    </location>
</feature>
<dbReference type="InterPro" id="IPR036291">
    <property type="entry name" value="NAD(P)-bd_dom_sf"/>
</dbReference>
<evidence type="ECO:0000256" key="3">
    <source>
        <dbReference type="ARBA" id="ARBA00023027"/>
    </source>
</evidence>
<evidence type="ECO:0000256" key="1">
    <source>
        <dbReference type="ARBA" id="ARBA00005854"/>
    </source>
</evidence>
<dbReference type="InterPro" id="IPR006140">
    <property type="entry name" value="D-isomer_DH_NAD-bd"/>
</dbReference>
<dbReference type="PANTHER" id="PTHR43333">
    <property type="entry name" value="2-HACID_DH_C DOMAIN-CONTAINING PROTEIN"/>
    <property type="match status" value="1"/>
</dbReference>
<dbReference type="FunFam" id="3.40.50.720:FF:000363">
    <property type="entry name" value="D-isomer specific 2-hydroxyacid dehydrogenase"/>
    <property type="match status" value="1"/>
</dbReference>
<dbReference type="AlphaFoldDB" id="A0A1S2MDQ3"/>
<evidence type="ECO:0000313" key="7">
    <source>
        <dbReference type="EMBL" id="OIJ22868.1"/>
    </source>
</evidence>
<dbReference type="EMBL" id="LQXD01000016">
    <property type="protein sequence ID" value="OIJ22868.1"/>
    <property type="molecule type" value="Genomic_DNA"/>
</dbReference>
<dbReference type="GO" id="GO:0051287">
    <property type="term" value="F:NAD binding"/>
    <property type="evidence" value="ECO:0007669"/>
    <property type="project" value="InterPro"/>
</dbReference>
<keyword evidence="9" id="KW-1185">Reference proteome</keyword>
<gene>
    <name evidence="8" type="ORF">AWH56_003250</name>
    <name evidence="7" type="ORF">AWH56_03910</name>
</gene>
<keyword evidence="3" id="KW-0520">NAD</keyword>
<dbReference type="Proteomes" id="UP000180175">
    <property type="component" value="Chromosome"/>
</dbReference>
<protein>
    <submittedName>
        <fullName evidence="7">D-2-hydroxyacid dehydrogenase</fullName>
    </submittedName>
</protein>
<sequence>MKIVSSAKLKTRIKERLISNYPDFEFSFRKNISEAIGDLVEADVLITYGEDLTDEIIVQAKNLKWIMVISAGLDQMPFTTIKEKGILVTNARGIHKIPMAEYTISMMLQVARQTKKLIKNEQNHIWDRTLPMTELNGKTVGVLGAGAIGTQIAKYAQVFNMKTIGLNRSGTKVESFDEMVTMSTINDLLQQSDFVVSVLPSTPETDGIINSEIFKQMKETAVFINIGRGKSVIEKDLILALEEGEIAHAVLDVFENEPLPSDHPFWDMEKVTITPHLSGISAQYQQRAMGIFEKNLGVFLADRHNYLNVIDPDKGY</sequence>
<evidence type="ECO:0000256" key="2">
    <source>
        <dbReference type="ARBA" id="ARBA00023002"/>
    </source>
</evidence>
<reference evidence="8" key="4">
    <citation type="submission" date="2020-10" db="EMBL/GenBank/DDBJ databases">
        <authorList>
            <person name="Bassil N.M."/>
            <person name="Lloyd J.R."/>
        </authorList>
    </citation>
    <scope>NUCLEOTIDE SEQUENCE</scope>
    <source>
        <strain evidence="8">NB2006</strain>
    </source>
</reference>
<accession>A0A1S2MDQ3</accession>
<organism evidence="7 9">
    <name type="scientific">Anaerobacillus isosaccharinicus</name>
    <dbReference type="NCBI Taxonomy" id="1532552"/>
    <lineage>
        <taxon>Bacteria</taxon>
        <taxon>Bacillati</taxon>
        <taxon>Bacillota</taxon>
        <taxon>Bacilli</taxon>
        <taxon>Bacillales</taxon>
        <taxon>Bacillaceae</taxon>
        <taxon>Anaerobacillus</taxon>
    </lineage>
</organism>
<evidence type="ECO:0000259" key="5">
    <source>
        <dbReference type="Pfam" id="PF00389"/>
    </source>
</evidence>
<name>A0A1S2MDQ3_9BACI</name>
<dbReference type="InterPro" id="IPR006139">
    <property type="entry name" value="D-isomer_2_OHA_DH_cat_dom"/>
</dbReference>
<evidence type="ECO:0000313" key="8">
    <source>
        <dbReference type="EMBL" id="QOY36686.1"/>
    </source>
</evidence>
<dbReference type="SUPFAM" id="SSF51735">
    <property type="entry name" value="NAD(P)-binding Rossmann-fold domains"/>
    <property type="match status" value="1"/>
</dbReference>
<dbReference type="Pfam" id="PF00389">
    <property type="entry name" value="2-Hacid_dh"/>
    <property type="match status" value="1"/>
</dbReference>
<keyword evidence="2 4" id="KW-0560">Oxidoreductase</keyword>